<evidence type="ECO:0000313" key="3">
    <source>
        <dbReference type="Proteomes" id="UP000318571"/>
    </source>
</evidence>
<proteinExistence type="predicted"/>
<dbReference type="Proteomes" id="UP000318571">
    <property type="component" value="Chromosome 11"/>
</dbReference>
<reference evidence="2 3" key="1">
    <citation type="journal article" date="2018" name="Nat. Ecol. Evol.">
        <title>Genomic signatures of mitonuclear coevolution across populations of Tigriopus californicus.</title>
        <authorList>
            <person name="Barreto F.S."/>
            <person name="Watson E.T."/>
            <person name="Lima T.G."/>
            <person name="Willett C.S."/>
            <person name="Edmands S."/>
            <person name="Li W."/>
            <person name="Burton R.S."/>
        </authorList>
    </citation>
    <scope>NUCLEOTIDE SEQUENCE [LARGE SCALE GENOMIC DNA]</scope>
    <source>
        <strain evidence="2 3">San Diego</strain>
    </source>
</reference>
<gene>
    <name evidence="2" type="ORF">TCAL_09772</name>
</gene>
<organism evidence="2 3">
    <name type="scientific">Tigriopus californicus</name>
    <name type="common">Marine copepod</name>
    <dbReference type="NCBI Taxonomy" id="6832"/>
    <lineage>
        <taxon>Eukaryota</taxon>
        <taxon>Metazoa</taxon>
        <taxon>Ecdysozoa</taxon>
        <taxon>Arthropoda</taxon>
        <taxon>Crustacea</taxon>
        <taxon>Multicrustacea</taxon>
        <taxon>Hexanauplia</taxon>
        <taxon>Copepoda</taxon>
        <taxon>Harpacticoida</taxon>
        <taxon>Harpacticidae</taxon>
        <taxon>Tigriopus</taxon>
    </lineage>
</organism>
<evidence type="ECO:0000256" key="1">
    <source>
        <dbReference type="SAM" id="Phobius"/>
    </source>
</evidence>
<protein>
    <submittedName>
        <fullName evidence="2">Uncharacterized protein</fullName>
    </submittedName>
</protein>
<keyword evidence="1" id="KW-0472">Membrane</keyword>
<sequence length="205" mass="22006">MSIAVNQLDTSLFGQGQLDTLTIGLTQSSDALLKRLDGILDLRLHHTLLLGHDLANDLRDGHWLVHARLHGLGVSNTHGHINGSDNWHVVLGLLSDLLAILMAISLVAVSIAGLANGHHLDVALFGEGYIDSLANGILVLLLTHPQLCSCVWAAHSRTEAAGKRAEVGIRMEAEDSWAQHSLHNVGVGEDVPSICHQQIVIVPEQ</sequence>
<name>A0A553PLI2_TIGCA</name>
<keyword evidence="3" id="KW-1185">Reference proteome</keyword>
<comment type="caution">
    <text evidence="2">The sequence shown here is derived from an EMBL/GenBank/DDBJ whole genome shotgun (WGS) entry which is preliminary data.</text>
</comment>
<feature type="transmembrane region" description="Helical" evidence="1">
    <location>
        <begin position="89"/>
        <end position="113"/>
    </location>
</feature>
<dbReference type="EMBL" id="VCGU01000003">
    <property type="protein sequence ID" value="TRY78541.1"/>
    <property type="molecule type" value="Genomic_DNA"/>
</dbReference>
<keyword evidence="1" id="KW-0812">Transmembrane</keyword>
<dbReference type="AlphaFoldDB" id="A0A553PLI2"/>
<keyword evidence="1" id="KW-1133">Transmembrane helix</keyword>
<evidence type="ECO:0000313" key="2">
    <source>
        <dbReference type="EMBL" id="TRY78541.1"/>
    </source>
</evidence>
<accession>A0A553PLI2</accession>
<feature type="transmembrane region" description="Helical" evidence="1">
    <location>
        <begin position="133"/>
        <end position="154"/>
    </location>
</feature>